<feature type="domain" description="Ubiquitin-protein ligase E3A N-terminal zinc-binding" evidence="4">
    <location>
        <begin position="532"/>
        <end position="569"/>
    </location>
</feature>
<dbReference type="PANTHER" id="PTHR12555:SF13">
    <property type="entry name" value="UBIQUITIN RECOGNITION FACTOR IN ER-ASSOCIATED DEGRADATION PROTEIN 1"/>
    <property type="match status" value="1"/>
</dbReference>
<dbReference type="Gene3D" id="3.10.330.10">
    <property type="match status" value="1"/>
</dbReference>
<accession>A0A8X7NK59</accession>
<dbReference type="AlphaFoldDB" id="A0A8X7NK59"/>
<keyword evidence="2" id="KW-0833">Ubl conjugation pathway</keyword>
<protein>
    <submittedName>
        <fullName evidence="5">Ubiquitin fusion degradation protein UFD1 family protein</fullName>
    </submittedName>
</protein>
<comment type="caution">
    <text evidence="5">The sequence shown here is derived from an EMBL/GenBank/DDBJ whole genome shotgun (WGS) entry which is preliminary data.</text>
</comment>
<dbReference type="GO" id="GO:0006511">
    <property type="term" value="P:ubiquitin-dependent protein catabolic process"/>
    <property type="evidence" value="ECO:0007669"/>
    <property type="project" value="InterPro"/>
</dbReference>
<dbReference type="OrthoDB" id="193703at2759"/>
<dbReference type="Pfam" id="PF03152">
    <property type="entry name" value="UFD1_N1"/>
    <property type="match status" value="1"/>
</dbReference>
<dbReference type="Proteomes" id="UP000590412">
    <property type="component" value="Unassembled WGS sequence"/>
</dbReference>
<organism evidence="5 6">
    <name type="scientific">Candida parapsilosis</name>
    <name type="common">Yeast</name>
    <dbReference type="NCBI Taxonomy" id="5480"/>
    <lineage>
        <taxon>Eukaryota</taxon>
        <taxon>Fungi</taxon>
        <taxon>Dikarya</taxon>
        <taxon>Ascomycota</taxon>
        <taxon>Saccharomycotina</taxon>
        <taxon>Pichiomycetes</taxon>
        <taxon>Debaryomycetaceae</taxon>
        <taxon>Candida/Lodderomyces clade</taxon>
        <taxon>Candida</taxon>
    </lineage>
</organism>
<proteinExistence type="inferred from homology"/>
<dbReference type="Pfam" id="PF16558">
    <property type="entry name" value="AZUL"/>
    <property type="match status" value="1"/>
</dbReference>
<dbReference type="InterPro" id="IPR004854">
    <property type="entry name" value="Ufd1-like"/>
</dbReference>
<dbReference type="InterPro" id="IPR055417">
    <property type="entry name" value="UFD1_N1"/>
</dbReference>
<gene>
    <name evidence="5" type="ORF">FOB60_003708</name>
</gene>
<dbReference type="PANTHER" id="PTHR12555">
    <property type="entry name" value="UBIQUITIN FUSION DEGRADATON PROTEIN 1"/>
    <property type="match status" value="1"/>
</dbReference>
<name>A0A8X7NK59_CANPA</name>
<comment type="similarity">
    <text evidence="1">Belongs to the UFD1 family.</text>
</comment>
<dbReference type="GO" id="GO:0034098">
    <property type="term" value="C:VCP-NPL4-UFD1 AAA ATPase complex"/>
    <property type="evidence" value="ECO:0007669"/>
    <property type="project" value="TreeGrafter"/>
</dbReference>
<evidence type="ECO:0000256" key="1">
    <source>
        <dbReference type="ARBA" id="ARBA00006043"/>
    </source>
</evidence>
<dbReference type="Gene3D" id="6.10.130.10">
    <property type="entry name" value="Ubiquitin-protein ligase E3A, N-terminal zinc-binding domain (AZUL)"/>
    <property type="match status" value="1"/>
</dbReference>
<evidence type="ECO:0000313" key="5">
    <source>
        <dbReference type="EMBL" id="KAF6051040.1"/>
    </source>
</evidence>
<evidence type="ECO:0000313" key="6">
    <source>
        <dbReference type="Proteomes" id="UP000590412"/>
    </source>
</evidence>
<dbReference type="GO" id="GO:0031593">
    <property type="term" value="F:polyubiquitin modification-dependent protein binding"/>
    <property type="evidence" value="ECO:0007669"/>
    <property type="project" value="TreeGrafter"/>
</dbReference>
<sequence length="653" mass="74932">MITPFLLQVNNHSNNVRPYSDKAILPANILSEIINDEIELPHPLIFKITNQSDPFVYTYIGVKEFTSEPGEVILPSFVNAKLQNPTDVSLELERNIPKAISLCIKPKLFYANVKNWKFFLEEKLRDYTVVNRNDCVIIEDDGLKYELIVEQINGPDNVTVASIIDTDVTLDIVPLNDNVAGQQLEFNKKHQEVSDIHELELGQEVLIHDLSSFMSPEFVPQMYKVNIRKWNKPKLVIELEAGNLINADCVVGINPLVTIENHTFSTLKQDGEISEDMKSGMSVKKTIVVNFNDELILNKLNRCKQFPDEENEEYLYIVPFTWQGKQDITLRVIDQQDDRHEVSGDSIKCPKCFKLIPKDNFLLHETRCRKGNASPIDTKLMQFKHAQLYDNTYQCCSQNFDTFFDMVRHKSSCPKTLHECRFCHLIVPQELATYQDKFEDLTHHENMCGDKTDECYKCRKIVRRKDIAKHMKIHEMEKIDYNDAIIFNKCSNVNCSNESSGNTLGLCDLCFGPLYIAQHDPSNIKLQSRIERRYILQLTKGCGRSWCTNEYCATGNPKLNKSIKENTALMAGLFASIHQPRLPINDKNGISVDGVNKVWFCVNESVSNKKVWFDILKSDGNYTEAVILQALKLNKDELSARKWLQSNAIEKSS</sequence>
<dbReference type="InterPro" id="IPR042299">
    <property type="entry name" value="Ufd1-like_Nn"/>
</dbReference>
<feature type="domain" description="Ubiquitin fusion degradation protein UFD1 N-terminal subdomain 1" evidence="3">
    <location>
        <begin position="14"/>
        <end position="86"/>
    </location>
</feature>
<evidence type="ECO:0000259" key="4">
    <source>
        <dbReference type="Pfam" id="PF16558"/>
    </source>
</evidence>
<dbReference type="InterPro" id="IPR042556">
    <property type="entry name" value="AZUL_sf"/>
</dbReference>
<reference evidence="5" key="1">
    <citation type="submission" date="2020-03" db="EMBL/GenBank/DDBJ databases">
        <title>FDA dAtabase for Regulatory Grade micrObial Sequences (FDA-ARGOS): Supporting development and validation of Infectious Disease Dx tests.</title>
        <authorList>
            <person name="Campos J."/>
            <person name="Goldberg B."/>
            <person name="Tallon L."/>
            <person name="Sadzewicz L."/>
            <person name="Vavikolanu K."/>
            <person name="Mehta A."/>
            <person name="Aluvathingal J."/>
            <person name="Nadendla S."/>
            <person name="Nandy P."/>
            <person name="Geyer C."/>
            <person name="Yan Y."/>
            <person name="Sichtig H."/>
        </authorList>
    </citation>
    <scope>NUCLEOTIDE SEQUENCE [LARGE SCALE GENOMIC DNA]</scope>
    <source>
        <strain evidence="5">FDAARGOS_652</strain>
    </source>
</reference>
<evidence type="ECO:0000259" key="3">
    <source>
        <dbReference type="Pfam" id="PF03152"/>
    </source>
</evidence>
<evidence type="ECO:0000256" key="2">
    <source>
        <dbReference type="ARBA" id="ARBA00022786"/>
    </source>
</evidence>
<dbReference type="Gene3D" id="2.40.40.50">
    <property type="entry name" value="Ubiquitin fusion degradation protein UFD1, N-terminal domain"/>
    <property type="match status" value="1"/>
</dbReference>
<dbReference type="InterPro" id="IPR032353">
    <property type="entry name" value="AZUL"/>
</dbReference>
<dbReference type="GO" id="GO:0036503">
    <property type="term" value="P:ERAD pathway"/>
    <property type="evidence" value="ECO:0007669"/>
    <property type="project" value="TreeGrafter"/>
</dbReference>
<dbReference type="EMBL" id="JABWAB010000005">
    <property type="protein sequence ID" value="KAF6051040.1"/>
    <property type="molecule type" value="Genomic_DNA"/>
</dbReference>